<dbReference type="GO" id="GO:0003677">
    <property type="term" value="F:DNA binding"/>
    <property type="evidence" value="ECO:0007669"/>
    <property type="project" value="InterPro"/>
</dbReference>
<dbReference type="SUPFAM" id="SSF51306">
    <property type="entry name" value="LexA/Signal peptidase"/>
    <property type="match status" value="1"/>
</dbReference>
<dbReference type="PROSITE" id="PS50943">
    <property type="entry name" value="HTH_CROC1"/>
    <property type="match status" value="1"/>
</dbReference>
<dbReference type="Pfam" id="PF00717">
    <property type="entry name" value="Peptidase_S24"/>
    <property type="match status" value="1"/>
</dbReference>
<dbReference type="SUPFAM" id="SSF47413">
    <property type="entry name" value="lambda repressor-like DNA-binding domains"/>
    <property type="match status" value="1"/>
</dbReference>
<feature type="domain" description="HTH cro/C1-type" evidence="1">
    <location>
        <begin position="14"/>
        <end position="75"/>
    </location>
</feature>
<name>A0A4P2VS61_FLUSA</name>
<protein>
    <recommendedName>
        <fullName evidence="1">HTH cro/C1-type domain-containing protein</fullName>
    </recommendedName>
</protein>
<reference evidence="2 3" key="1">
    <citation type="submission" date="2018-12" db="EMBL/GenBank/DDBJ databases">
        <title>Rubrispira sanarue gen. nov., sp., nov., a member of the order Silvanigrellales, isolated from a brackish lake in Hamamatsu Japan.</title>
        <authorList>
            <person name="Maejima Y."/>
            <person name="Iino T."/>
            <person name="Muraguchi Y."/>
            <person name="Fukuda K."/>
            <person name="Nojiri H."/>
            <person name="Ohkuma M."/>
            <person name="Moriuchi R."/>
            <person name="Dohra H."/>
            <person name="Kimbara K."/>
            <person name="Shintani M."/>
        </authorList>
    </citation>
    <scope>NUCLEOTIDE SEQUENCE [LARGE SCALE GENOMIC DNA]</scope>
    <source>
        <strain evidence="2 3">RF1110005</strain>
    </source>
</reference>
<dbReference type="InterPro" id="IPR036286">
    <property type="entry name" value="LexA/Signal_pep-like_sf"/>
</dbReference>
<dbReference type="Gene3D" id="1.10.260.40">
    <property type="entry name" value="lambda repressor-like DNA-binding domains"/>
    <property type="match status" value="1"/>
</dbReference>
<dbReference type="AlphaFoldDB" id="A0A4P2VS61"/>
<dbReference type="OrthoDB" id="9799384at2"/>
<proteinExistence type="predicted"/>
<sequence>MKQMQEKDKIILRIKHIRKNILKMPAQKLAEIAGINVSSIRNWERGKIDFLTSISMNNIIKVFESAGIFVTQDWLRSGVGVSPCRYSEIKDVTILGFEEENLFRSIKKKMGQDVIVVSIQDESMAPMAHTGDRIGGVIIKDEIEKNNDKNCIVKYDDEKIIVRKLQVQANIYSLHSLTEDEVIYPKEIKWIAPVSRRWIY</sequence>
<keyword evidence="3" id="KW-1185">Reference proteome</keyword>
<dbReference type="CDD" id="cd00093">
    <property type="entry name" value="HTH_XRE"/>
    <property type="match status" value="1"/>
</dbReference>
<dbReference type="EMBL" id="AP019368">
    <property type="protein sequence ID" value="BBH52095.1"/>
    <property type="molecule type" value="Genomic_DNA"/>
</dbReference>
<organism evidence="2 3">
    <name type="scientific">Fluviispira sanaruensis</name>
    <dbReference type="NCBI Taxonomy" id="2493639"/>
    <lineage>
        <taxon>Bacteria</taxon>
        <taxon>Pseudomonadati</taxon>
        <taxon>Bdellovibrionota</taxon>
        <taxon>Oligoflexia</taxon>
        <taxon>Silvanigrellales</taxon>
        <taxon>Silvanigrellaceae</taxon>
        <taxon>Fluviispira</taxon>
    </lineage>
</organism>
<evidence type="ECO:0000313" key="2">
    <source>
        <dbReference type="EMBL" id="BBH52095.1"/>
    </source>
</evidence>
<accession>A0A4P2VS61</accession>
<dbReference type="InterPro" id="IPR001387">
    <property type="entry name" value="Cro/C1-type_HTH"/>
</dbReference>
<dbReference type="Proteomes" id="UP000291236">
    <property type="component" value="Chromosome"/>
</dbReference>
<gene>
    <name evidence="2" type="ORF">JCM31447_05330</name>
</gene>
<evidence type="ECO:0000313" key="3">
    <source>
        <dbReference type="Proteomes" id="UP000291236"/>
    </source>
</evidence>
<evidence type="ECO:0000259" key="1">
    <source>
        <dbReference type="PROSITE" id="PS50943"/>
    </source>
</evidence>
<dbReference type="InterPro" id="IPR015927">
    <property type="entry name" value="Peptidase_S24_S26A/B/C"/>
</dbReference>
<dbReference type="KEGG" id="sbf:JCM31447_05330"/>
<dbReference type="RefSeq" id="WP_130606245.1">
    <property type="nucleotide sequence ID" value="NZ_AP019368.1"/>
</dbReference>
<dbReference type="Gene3D" id="2.10.109.10">
    <property type="entry name" value="Umud Fragment, subunit A"/>
    <property type="match status" value="1"/>
</dbReference>
<dbReference type="InterPro" id="IPR010982">
    <property type="entry name" value="Lambda_DNA-bd_dom_sf"/>
</dbReference>